<organism evidence="1 2">
    <name type="scientific">Burkholderia reimsis</name>
    <dbReference type="NCBI Taxonomy" id="2234132"/>
    <lineage>
        <taxon>Bacteria</taxon>
        <taxon>Pseudomonadati</taxon>
        <taxon>Pseudomonadota</taxon>
        <taxon>Betaproteobacteria</taxon>
        <taxon>Burkholderiales</taxon>
        <taxon>Burkholderiaceae</taxon>
        <taxon>Burkholderia</taxon>
    </lineage>
</organism>
<dbReference type="AlphaFoldDB" id="A0A365QTM1"/>
<comment type="caution">
    <text evidence="1">The sequence shown here is derived from an EMBL/GenBank/DDBJ whole genome shotgun (WGS) entry which is preliminary data.</text>
</comment>
<reference evidence="1 2" key="1">
    <citation type="submission" date="2018-06" db="EMBL/GenBank/DDBJ databases">
        <title>Draft genome sequence of Burkholderia reimsis strain BE51 isolated from a French agricultural soil.</title>
        <authorList>
            <person name="Esmaeel Q."/>
        </authorList>
    </citation>
    <scope>NUCLEOTIDE SEQUENCE [LARGE SCALE GENOMIC DNA]</scope>
    <source>
        <strain evidence="1 2">BE51</strain>
    </source>
</reference>
<evidence type="ECO:0000313" key="2">
    <source>
        <dbReference type="Proteomes" id="UP000252458"/>
    </source>
</evidence>
<accession>A0A365QTM1</accession>
<proteinExistence type="predicted"/>
<protein>
    <submittedName>
        <fullName evidence="1">Uncharacterized protein</fullName>
    </submittedName>
</protein>
<dbReference type="Proteomes" id="UP000252458">
    <property type="component" value="Unassembled WGS sequence"/>
</dbReference>
<gene>
    <name evidence="1" type="ORF">DPV79_17555</name>
</gene>
<evidence type="ECO:0000313" key="1">
    <source>
        <dbReference type="EMBL" id="RBB38315.1"/>
    </source>
</evidence>
<sequence>MSGVVMHFRDLRSPVRKFLRYGLYPERFSKEFGDGWFAVLLGAFGRTLPMSVGVAALSSVVAPGVLTTGRLALTSAILFGHSAYLEWHLIRRSQREGD</sequence>
<keyword evidence="2" id="KW-1185">Reference proteome</keyword>
<dbReference type="EMBL" id="QMFZ01000014">
    <property type="protein sequence ID" value="RBB38315.1"/>
    <property type="molecule type" value="Genomic_DNA"/>
</dbReference>
<name>A0A365QTM1_9BURK</name>